<dbReference type="AlphaFoldDB" id="A0A7T4JVC2"/>
<dbReference type="RefSeq" id="WP_084036383.1">
    <property type="nucleotide sequence ID" value="NZ_CP066007.1"/>
</dbReference>
<dbReference type="OrthoDB" id="9760563at2"/>
<evidence type="ECO:0000313" key="8">
    <source>
        <dbReference type="Proteomes" id="UP000596145"/>
    </source>
</evidence>
<dbReference type="Gene3D" id="3.30.420.40">
    <property type="match status" value="2"/>
</dbReference>
<evidence type="ECO:0000256" key="3">
    <source>
        <dbReference type="ARBA" id="ARBA00022679"/>
    </source>
</evidence>
<sequence length="552" mass="58908">MKAEKPDPRSITWTKRTVRELESGECSLGIELGSTNIKSTLVSTDGTPIASGSSSWENTLVDGHWSYALDDVWSGIQESFRNLVQTVSTDFGVRLTSVASLGISAMMHGYLAFDREGELLVPFRTWRDTTTGSAAEKLTQLFRVNIPLRWSISHYYQAILDHEEHVPRVDFLTTLAGYVHWKLTGQKVLGIGDAVGMFPIDSSTNTYASEMVTAFDELVAGATQKKLLDVLPQVLVAGEEAGKLTAEGAKLLDPTGGLKAGALACPPEGDAGTGMVATNSVRPRSGNVSVGTSIFAMLVLDEPKKIMNSAIDPVATPSGDPVAMVHCNNGAQEVSTWIELFAEVAVAFGKFKINSMDEVYAAILAEALHGDKSCGGVVAYNYLSGEPIAQVNDGRPVITRSSDASMSLANFIRAELFSCFSTLAIGMDTLREEGVDFDALYAHGGLFKTEGVAQRLLAAALNTPVGLAPSAATGGSWGMAILALYARRGTGTSLADFLAEEIFGDTEERVIEPVAADVEGFRVFLERFTNGLQWASGAAQAIPNVNSTNRTE</sequence>
<dbReference type="GO" id="GO:0042732">
    <property type="term" value="P:D-xylose metabolic process"/>
    <property type="evidence" value="ECO:0007669"/>
    <property type="project" value="UniProtKB-KW"/>
</dbReference>
<evidence type="ECO:0008006" key="9">
    <source>
        <dbReference type="Google" id="ProtNLM"/>
    </source>
</evidence>
<dbReference type="Pfam" id="PF02782">
    <property type="entry name" value="FGGY_C"/>
    <property type="match status" value="1"/>
</dbReference>
<dbReference type="CDD" id="cd07809">
    <property type="entry name" value="ASKHA_NBD_FGGY_BaXK-like"/>
    <property type="match status" value="1"/>
</dbReference>
<proteinExistence type="inferred from homology"/>
<evidence type="ECO:0000256" key="2">
    <source>
        <dbReference type="ARBA" id="ARBA00022629"/>
    </source>
</evidence>
<comment type="similarity">
    <text evidence="1">Belongs to the FGGY kinase family.</text>
</comment>
<feature type="domain" description="Carbohydrate kinase FGGY N-terminal" evidence="5">
    <location>
        <begin position="28"/>
        <end position="251"/>
    </location>
</feature>
<keyword evidence="3" id="KW-0808">Transferase</keyword>
<reference evidence="7 8" key="1">
    <citation type="submission" date="2020-12" db="EMBL/GenBank/DDBJ databases">
        <title>FDA dAtabase for Regulatory Grade micrObial Sequences (FDA-ARGOS): Supporting development and validation of Infectious Disease Dx tests.</title>
        <authorList>
            <person name="Sproer C."/>
            <person name="Gronow S."/>
            <person name="Severitt S."/>
            <person name="Schroder I."/>
            <person name="Tallon L."/>
            <person name="Sadzewicz L."/>
            <person name="Zhao X."/>
            <person name="Boylan J."/>
            <person name="Ott S."/>
            <person name="Bowen H."/>
            <person name="Vavikolanu K."/>
            <person name="Mehta A."/>
            <person name="Aluvathingal J."/>
            <person name="Nadendla S."/>
            <person name="Lowell S."/>
            <person name="Myers T."/>
            <person name="Yan Y."/>
            <person name="Sichtig H."/>
        </authorList>
    </citation>
    <scope>NUCLEOTIDE SEQUENCE [LARGE SCALE GENOMIC DNA]</scope>
    <source>
        <strain evidence="7 8">FDAARGOS_1053</strain>
    </source>
</reference>
<keyword evidence="4" id="KW-0418">Kinase</keyword>
<evidence type="ECO:0000259" key="5">
    <source>
        <dbReference type="Pfam" id="PF00370"/>
    </source>
</evidence>
<evidence type="ECO:0000256" key="1">
    <source>
        <dbReference type="ARBA" id="ARBA00009156"/>
    </source>
</evidence>
<dbReference type="InterPro" id="IPR050406">
    <property type="entry name" value="FGGY_Carb_Kinase"/>
</dbReference>
<evidence type="ECO:0000259" key="6">
    <source>
        <dbReference type="Pfam" id="PF02782"/>
    </source>
</evidence>
<dbReference type="PANTHER" id="PTHR43095">
    <property type="entry name" value="SUGAR KINASE"/>
    <property type="match status" value="1"/>
</dbReference>
<gene>
    <name evidence="7" type="ORF">I6I10_02185</name>
</gene>
<dbReference type="PANTHER" id="PTHR43095:SF5">
    <property type="entry name" value="XYLULOSE KINASE"/>
    <property type="match status" value="1"/>
</dbReference>
<dbReference type="InterPro" id="IPR018484">
    <property type="entry name" value="FGGY_N"/>
</dbReference>
<evidence type="ECO:0000313" key="7">
    <source>
        <dbReference type="EMBL" id="QQB46773.1"/>
    </source>
</evidence>
<keyword evidence="2" id="KW-0859">Xylose metabolism</keyword>
<dbReference type="GO" id="GO:0016301">
    <property type="term" value="F:kinase activity"/>
    <property type="evidence" value="ECO:0007669"/>
    <property type="project" value="UniProtKB-KW"/>
</dbReference>
<organism evidence="7 8">
    <name type="scientific">Corynebacterium glucuronolyticum</name>
    <dbReference type="NCBI Taxonomy" id="39791"/>
    <lineage>
        <taxon>Bacteria</taxon>
        <taxon>Bacillati</taxon>
        <taxon>Actinomycetota</taxon>
        <taxon>Actinomycetes</taxon>
        <taxon>Mycobacteriales</taxon>
        <taxon>Corynebacteriaceae</taxon>
        <taxon>Corynebacterium</taxon>
    </lineage>
</organism>
<name>A0A7T4JVC2_9CORY</name>
<dbReference type="InterPro" id="IPR043129">
    <property type="entry name" value="ATPase_NBD"/>
</dbReference>
<accession>A0A7T4JVC2</accession>
<evidence type="ECO:0000256" key="4">
    <source>
        <dbReference type="ARBA" id="ARBA00022777"/>
    </source>
</evidence>
<dbReference type="EMBL" id="CP066007">
    <property type="protein sequence ID" value="QQB46773.1"/>
    <property type="molecule type" value="Genomic_DNA"/>
</dbReference>
<dbReference type="Proteomes" id="UP000596145">
    <property type="component" value="Chromosome"/>
</dbReference>
<dbReference type="Pfam" id="PF00370">
    <property type="entry name" value="FGGY_N"/>
    <property type="match status" value="1"/>
</dbReference>
<dbReference type="InterPro" id="IPR018485">
    <property type="entry name" value="FGGY_C"/>
</dbReference>
<keyword evidence="2" id="KW-0119">Carbohydrate metabolism</keyword>
<protein>
    <recommendedName>
        <fullName evidence="9">Sugar (Pentulose or hexulose) kinase</fullName>
    </recommendedName>
</protein>
<dbReference type="SUPFAM" id="SSF53067">
    <property type="entry name" value="Actin-like ATPase domain"/>
    <property type="match status" value="2"/>
</dbReference>
<feature type="domain" description="Carbohydrate kinase FGGY C-terminal" evidence="6">
    <location>
        <begin position="287"/>
        <end position="486"/>
    </location>
</feature>
<dbReference type="GeneID" id="92758881"/>